<dbReference type="AlphaFoldDB" id="A0A0M0C165"/>
<name>A0A0M0C165_9ARCH</name>
<dbReference type="Proteomes" id="UP000037237">
    <property type="component" value="Unassembled WGS sequence"/>
</dbReference>
<evidence type="ECO:0000313" key="3">
    <source>
        <dbReference type="Proteomes" id="UP000037237"/>
    </source>
</evidence>
<keyword evidence="1" id="KW-0472">Membrane</keyword>
<reference evidence="2 3" key="1">
    <citation type="submission" date="2015-06" db="EMBL/GenBank/DDBJ databases">
        <title>New insights into the roles of widespread benthic archaea in carbon and nitrogen cycling.</title>
        <authorList>
            <person name="Lazar C.S."/>
            <person name="Baker B.J."/>
            <person name="Seitz K.W."/>
            <person name="Hyde A.S."/>
            <person name="Dick G.J."/>
            <person name="Hinrichs K.-U."/>
            <person name="Teske A.P."/>
        </authorList>
    </citation>
    <scope>NUCLEOTIDE SEQUENCE [LARGE SCALE GENOMIC DNA]</scope>
    <source>
        <strain evidence="2">SG8-32-1</strain>
    </source>
</reference>
<protein>
    <submittedName>
        <fullName evidence="2">Uncharacterized protein</fullName>
    </submittedName>
</protein>
<feature type="transmembrane region" description="Helical" evidence="1">
    <location>
        <begin position="37"/>
        <end position="64"/>
    </location>
</feature>
<dbReference type="EMBL" id="LFWU01000005">
    <property type="protein sequence ID" value="KON34578.1"/>
    <property type="molecule type" value="Genomic_DNA"/>
</dbReference>
<evidence type="ECO:0000256" key="1">
    <source>
        <dbReference type="SAM" id="Phobius"/>
    </source>
</evidence>
<keyword evidence="1" id="KW-0812">Transmembrane</keyword>
<keyword evidence="1" id="KW-1133">Transmembrane helix</keyword>
<proteinExistence type="predicted"/>
<gene>
    <name evidence="2" type="ORF">AC477_00310</name>
</gene>
<accession>A0A0M0C165</accession>
<organism evidence="2 3">
    <name type="scientific">miscellaneous Crenarchaeota group-1 archaeon SG8-32-1</name>
    <dbReference type="NCBI Taxonomy" id="1685124"/>
    <lineage>
        <taxon>Archaea</taxon>
        <taxon>Candidatus Bathyarchaeota</taxon>
        <taxon>MCG-1</taxon>
    </lineage>
</organism>
<sequence>MLSSHETYNVEYGNDYYILQFTFADDTEIPSDNPIPLIIFSSAISIISIIAIIFLYIIILVNALKILRLAGIL</sequence>
<evidence type="ECO:0000313" key="2">
    <source>
        <dbReference type="EMBL" id="KON34578.1"/>
    </source>
</evidence>
<comment type="caution">
    <text evidence="2">The sequence shown here is derived from an EMBL/GenBank/DDBJ whole genome shotgun (WGS) entry which is preliminary data.</text>
</comment>